<dbReference type="EnsemblPlants" id="AET5Gv20898800.2">
    <property type="protein sequence ID" value="AET5Gv20898800.2"/>
    <property type="gene ID" value="AET5Gv20898800"/>
</dbReference>
<protein>
    <recommendedName>
        <fullName evidence="2">FAR1 domain-containing protein</fullName>
    </recommendedName>
</protein>
<feature type="compositionally biased region" description="Basic and acidic residues" evidence="1">
    <location>
        <begin position="33"/>
        <end position="42"/>
    </location>
</feature>
<reference evidence="3" key="3">
    <citation type="journal article" date="2017" name="Nature">
        <title>Genome sequence of the progenitor of the wheat D genome Aegilops tauschii.</title>
        <authorList>
            <person name="Luo M.C."/>
            <person name="Gu Y.Q."/>
            <person name="Puiu D."/>
            <person name="Wang H."/>
            <person name="Twardziok S.O."/>
            <person name="Deal K.R."/>
            <person name="Huo N."/>
            <person name="Zhu T."/>
            <person name="Wang L."/>
            <person name="Wang Y."/>
            <person name="McGuire P.E."/>
            <person name="Liu S."/>
            <person name="Long H."/>
            <person name="Ramasamy R.K."/>
            <person name="Rodriguez J.C."/>
            <person name="Van S.L."/>
            <person name="Yuan L."/>
            <person name="Wang Z."/>
            <person name="Xia Z."/>
            <person name="Xiao L."/>
            <person name="Anderson O.D."/>
            <person name="Ouyang S."/>
            <person name="Liang Y."/>
            <person name="Zimin A.V."/>
            <person name="Pertea G."/>
            <person name="Qi P."/>
            <person name="Bennetzen J.L."/>
            <person name="Dai X."/>
            <person name="Dawson M.W."/>
            <person name="Muller H.G."/>
            <person name="Kugler K."/>
            <person name="Rivarola-Duarte L."/>
            <person name="Spannagl M."/>
            <person name="Mayer K.F.X."/>
            <person name="Lu F.H."/>
            <person name="Bevan M.W."/>
            <person name="Leroy P."/>
            <person name="Li P."/>
            <person name="You F.M."/>
            <person name="Sun Q."/>
            <person name="Liu Z."/>
            <person name="Lyons E."/>
            <person name="Wicker T."/>
            <person name="Salzberg S.L."/>
            <person name="Devos K.M."/>
            <person name="Dvorak J."/>
        </authorList>
    </citation>
    <scope>NUCLEOTIDE SEQUENCE [LARGE SCALE GENOMIC DNA]</scope>
    <source>
        <strain evidence="3">cv. AL8/78</strain>
    </source>
</reference>
<dbReference type="PANTHER" id="PTHR46328">
    <property type="entry name" value="FAR-RED IMPAIRED RESPONSIVE (FAR1) FAMILY PROTEIN-RELATED"/>
    <property type="match status" value="1"/>
</dbReference>
<name>A0A453LSN7_AEGTS</name>
<dbReference type="PANTHER" id="PTHR46328:SF34">
    <property type="entry name" value="PROTEIN FAR1-RELATED SEQUENCE 5-LIKE"/>
    <property type="match status" value="1"/>
</dbReference>
<feature type="compositionally biased region" description="Basic and acidic residues" evidence="1">
    <location>
        <begin position="1"/>
        <end position="13"/>
    </location>
</feature>
<sequence length="157" mass="18004">PLRRGRDERRPPREPGPNAAAGRGRAPSAAGAEDERRRELGTVHHRQRPLLRIVRCAMGSIGNRIPEVGMRFRNSDEAWEFWVQYGGHIGFDVRKRNTIRSRIDGTITSCRFVCCNEGIRRKSQIDHEPKRIRAEIFNTTFRYAAILESFASNSSFI</sequence>
<accession>A0A453LSN7</accession>
<reference evidence="4" key="2">
    <citation type="journal article" date="2017" name="Nat. Plants">
        <title>The Aegilops tauschii genome reveals multiple impacts of transposons.</title>
        <authorList>
            <person name="Zhao G."/>
            <person name="Zou C."/>
            <person name="Li K."/>
            <person name="Wang K."/>
            <person name="Li T."/>
            <person name="Gao L."/>
            <person name="Zhang X."/>
            <person name="Wang H."/>
            <person name="Yang Z."/>
            <person name="Liu X."/>
            <person name="Jiang W."/>
            <person name="Mao L."/>
            <person name="Kong X."/>
            <person name="Jiao Y."/>
            <person name="Jia J."/>
        </authorList>
    </citation>
    <scope>NUCLEOTIDE SEQUENCE [LARGE SCALE GENOMIC DNA]</scope>
    <source>
        <strain evidence="4">cv. AL8/78</strain>
    </source>
</reference>
<feature type="region of interest" description="Disordered" evidence="1">
    <location>
        <begin position="1"/>
        <end position="42"/>
    </location>
</feature>
<evidence type="ECO:0000256" key="1">
    <source>
        <dbReference type="SAM" id="MobiDB-lite"/>
    </source>
</evidence>
<evidence type="ECO:0000259" key="2">
    <source>
        <dbReference type="Pfam" id="PF03101"/>
    </source>
</evidence>
<dbReference type="Gramene" id="AET5Gv20898800.2">
    <property type="protein sequence ID" value="AET5Gv20898800.2"/>
    <property type="gene ID" value="AET5Gv20898800"/>
</dbReference>
<dbReference type="AlphaFoldDB" id="A0A453LSN7"/>
<dbReference type="STRING" id="200361.A0A453LSN7"/>
<feature type="compositionally biased region" description="Low complexity" evidence="1">
    <location>
        <begin position="16"/>
        <end position="31"/>
    </location>
</feature>
<keyword evidence="4" id="KW-1185">Reference proteome</keyword>
<reference evidence="3" key="5">
    <citation type="journal article" date="2021" name="G3 (Bethesda)">
        <title>Aegilops tauschii genome assembly Aet v5.0 features greater sequence contiguity and improved annotation.</title>
        <authorList>
            <person name="Wang L."/>
            <person name="Zhu T."/>
            <person name="Rodriguez J.C."/>
            <person name="Deal K.R."/>
            <person name="Dubcovsky J."/>
            <person name="McGuire P.E."/>
            <person name="Lux T."/>
            <person name="Spannagl M."/>
            <person name="Mayer K.F.X."/>
            <person name="Baldrich P."/>
            <person name="Meyers B.C."/>
            <person name="Huo N."/>
            <person name="Gu Y.Q."/>
            <person name="Zhou H."/>
            <person name="Devos K.M."/>
            <person name="Bennetzen J.L."/>
            <person name="Unver T."/>
            <person name="Budak H."/>
            <person name="Gulick P.J."/>
            <person name="Galiba G."/>
            <person name="Kalapos B."/>
            <person name="Nelson D.R."/>
            <person name="Li P."/>
            <person name="You F.M."/>
            <person name="Luo M.C."/>
            <person name="Dvorak J."/>
        </authorList>
    </citation>
    <scope>NUCLEOTIDE SEQUENCE [LARGE SCALE GENOMIC DNA]</scope>
    <source>
        <strain evidence="3">cv. AL8/78</strain>
    </source>
</reference>
<proteinExistence type="predicted"/>
<organism evidence="3 4">
    <name type="scientific">Aegilops tauschii subsp. strangulata</name>
    <name type="common">Goatgrass</name>
    <dbReference type="NCBI Taxonomy" id="200361"/>
    <lineage>
        <taxon>Eukaryota</taxon>
        <taxon>Viridiplantae</taxon>
        <taxon>Streptophyta</taxon>
        <taxon>Embryophyta</taxon>
        <taxon>Tracheophyta</taxon>
        <taxon>Spermatophyta</taxon>
        <taxon>Magnoliopsida</taxon>
        <taxon>Liliopsida</taxon>
        <taxon>Poales</taxon>
        <taxon>Poaceae</taxon>
        <taxon>BOP clade</taxon>
        <taxon>Pooideae</taxon>
        <taxon>Triticodae</taxon>
        <taxon>Triticeae</taxon>
        <taxon>Triticinae</taxon>
        <taxon>Aegilops</taxon>
    </lineage>
</organism>
<feature type="domain" description="FAR1" evidence="2">
    <location>
        <begin position="80"/>
        <end position="134"/>
    </location>
</feature>
<reference evidence="4" key="1">
    <citation type="journal article" date="2014" name="Science">
        <title>Ancient hybridizations among the ancestral genomes of bread wheat.</title>
        <authorList>
            <consortium name="International Wheat Genome Sequencing Consortium,"/>
            <person name="Marcussen T."/>
            <person name="Sandve S.R."/>
            <person name="Heier L."/>
            <person name="Spannagl M."/>
            <person name="Pfeifer M."/>
            <person name="Jakobsen K.S."/>
            <person name="Wulff B.B."/>
            <person name="Steuernagel B."/>
            <person name="Mayer K.F."/>
            <person name="Olsen O.A."/>
        </authorList>
    </citation>
    <scope>NUCLEOTIDE SEQUENCE [LARGE SCALE GENOMIC DNA]</scope>
    <source>
        <strain evidence="4">cv. AL8/78</strain>
    </source>
</reference>
<dbReference type="InterPro" id="IPR004330">
    <property type="entry name" value="FAR1_DNA_bnd_dom"/>
</dbReference>
<reference evidence="3" key="4">
    <citation type="submission" date="2019-03" db="UniProtKB">
        <authorList>
            <consortium name="EnsemblPlants"/>
        </authorList>
    </citation>
    <scope>IDENTIFICATION</scope>
</reference>
<evidence type="ECO:0000313" key="3">
    <source>
        <dbReference type="EnsemblPlants" id="AET5Gv20898800.2"/>
    </source>
</evidence>
<dbReference type="Proteomes" id="UP000015105">
    <property type="component" value="Chromosome 5D"/>
</dbReference>
<dbReference type="Pfam" id="PF03101">
    <property type="entry name" value="FAR1"/>
    <property type="match status" value="1"/>
</dbReference>
<evidence type="ECO:0000313" key="4">
    <source>
        <dbReference type="Proteomes" id="UP000015105"/>
    </source>
</evidence>